<dbReference type="Pfam" id="PF00107">
    <property type="entry name" value="ADH_zinc_N"/>
    <property type="match status" value="1"/>
</dbReference>
<dbReference type="InterPro" id="IPR013154">
    <property type="entry name" value="ADH-like_N"/>
</dbReference>
<evidence type="ECO:0000256" key="5">
    <source>
        <dbReference type="ARBA" id="ARBA00023002"/>
    </source>
</evidence>
<dbReference type="GO" id="GO:0046872">
    <property type="term" value="F:metal ion binding"/>
    <property type="evidence" value="ECO:0007669"/>
    <property type="project" value="UniProtKB-KW"/>
</dbReference>
<dbReference type="GO" id="GO:0016491">
    <property type="term" value="F:oxidoreductase activity"/>
    <property type="evidence" value="ECO:0007669"/>
    <property type="project" value="UniProtKB-KW"/>
</dbReference>
<dbReference type="PANTHER" id="PTHR43350:SF19">
    <property type="entry name" value="D-GULOSIDE 3-DEHYDROGENASE"/>
    <property type="match status" value="1"/>
</dbReference>
<dbReference type="Proteomes" id="UP000199092">
    <property type="component" value="Chromosome I"/>
</dbReference>
<dbReference type="AlphaFoldDB" id="A0A1H1L6W9"/>
<dbReference type="EMBL" id="LT629749">
    <property type="protein sequence ID" value="SDR70246.1"/>
    <property type="molecule type" value="Genomic_DNA"/>
</dbReference>
<dbReference type="RefSeq" id="WP_091408673.1">
    <property type="nucleotide sequence ID" value="NZ_LT629749.1"/>
</dbReference>
<keyword evidence="8" id="KW-1185">Reference proteome</keyword>
<dbReference type="OrthoDB" id="9781588at2"/>
<name>A0A1H1L6W9_9ACTN</name>
<keyword evidence="4" id="KW-0862">Zinc</keyword>
<organism evidence="7 8">
    <name type="scientific">Friedmanniella luteola</name>
    <dbReference type="NCBI Taxonomy" id="546871"/>
    <lineage>
        <taxon>Bacteria</taxon>
        <taxon>Bacillati</taxon>
        <taxon>Actinomycetota</taxon>
        <taxon>Actinomycetes</taxon>
        <taxon>Propionibacteriales</taxon>
        <taxon>Nocardioidaceae</taxon>
        <taxon>Friedmanniella</taxon>
    </lineage>
</organism>
<comment type="similarity">
    <text evidence="2">Belongs to the zinc-containing alcohol dehydrogenase family.</text>
</comment>
<dbReference type="InterPro" id="IPR020843">
    <property type="entry name" value="ER"/>
</dbReference>
<evidence type="ECO:0000256" key="4">
    <source>
        <dbReference type="ARBA" id="ARBA00022833"/>
    </source>
</evidence>
<dbReference type="Gene3D" id="3.40.50.720">
    <property type="entry name" value="NAD(P)-binding Rossmann-like Domain"/>
    <property type="match status" value="1"/>
</dbReference>
<dbReference type="Pfam" id="PF08240">
    <property type="entry name" value="ADH_N"/>
    <property type="match status" value="1"/>
</dbReference>
<evidence type="ECO:0000256" key="1">
    <source>
        <dbReference type="ARBA" id="ARBA00001947"/>
    </source>
</evidence>
<sequence>MPAVIRFTSPHESEVVEEPLGPLGPDEVRLRTLYSGISAGTELTAYRGSNPYLTKRWDDDARLFVDGSTSFSYPVDGWGYEEVGEVVEVGAEASGLAVGDRVWGTWGHRAATVQKAERAAQRVLDPAADPRVGIFSQIGAIGLNVVLDADIHIGETVAVFGLGVPGQIAAQLARLNGARVIGVDNLPSRRALALELGADTVLDATEGGVAERIRDLTGGRGADVCLEVTGSYRALHEAIRSVAYSSRVCAAGFMQGDGMGLRLGEEFHHNRVQLVCSQISGVAPALQHRWDGYRLARTAVDLAVSGRLRLTELITHTLPMAEAPTAFRLLDEHPEQALQVVLSFDAALEAAA</sequence>
<proteinExistence type="inferred from homology"/>
<dbReference type="InterPro" id="IPR036291">
    <property type="entry name" value="NAD(P)-bd_dom_sf"/>
</dbReference>
<dbReference type="SMART" id="SM00829">
    <property type="entry name" value="PKS_ER"/>
    <property type="match status" value="1"/>
</dbReference>
<dbReference type="SUPFAM" id="SSF51735">
    <property type="entry name" value="NAD(P)-binding Rossmann-fold domains"/>
    <property type="match status" value="1"/>
</dbReference>
<dbReference type="Gene3D" id="3.90.180.10">
    <property type="entry name" value="Medium-chain alcohol dehydrogenases, catalytic domain"/>
    <property type="match status" value="2"/>
</dbReference>
<evidence type="ECO:0000259" key="6">
    <source>
        <dbReference type="SMART" id="SM00829"/>
    </source>
</evidence>
<accession>A0A1H1L6W9</accession>
<dbReference type="STRING" id="546871.SAMN04488543_0116"/>
<feature type="domain" description="Enoyl reductase (ER)" evidence="6">
    <location>
        <begin position="8"/>
        <end position="342"/>
    </location>
</feature>
<gene>
    <name evidence="7" type="ORF">SAMN04488543_0116</name>
</gene>
<reference evidence="7 8" key="1">
    <citation type="submission" date="2016-10" db="EMBL/GenBank/DDBJ databases">
        <authorList>
            <person name="de Groot N.N."/>
        </authorList>
    </citation>
    <scope>NUCLEOTIDE SEQUENCE [LARGE SCALE GENOMIC DNA]</scope>
    <source>
        <strain evidence="7 8">DSM 21741</strain>
    </source>
</reference>
<evidence type="ECO:0000256" key="3">
    <source>
        <dbReference type="ARBA" id="ARBA00022723"/>
    </source>
</evidence>
<evidence type="ECO:0000313" key="8">
    <source>
        <dbReference type="Proteomes" id="UP000199092"/>
    </source>
</evidence>
<dbReference type="SUPFAM" id="SSF50129">
    <property type="entry name" value="GroES-like"/>
    <property type="match status" value="1"/>
</dbReference>
<dbReference type="InterPro" id="IPR011032">
    <property type="entry name" value="GroES-like_sf"/>
</dbReference>
<evidence type="ECO:0000313" key="7">
    <source>
        <dbReference type="EMBL" id="SDR70246.1"/>
    </source>
</evidence>
<dbReference type="PANTHER" id="PTHR43350">
    <property type="entry name" value="NAD-DEPENDENT ALCOHOL DEHYDROGENASE"/>
    <property type="match status" value="1"/>
</dbReference>
<protein>
    <submittedName>
        <fullName evidence="7">2-desacetyl-2-hydroxyethyl bacteriochlorophyllide A dehydrogenase</fullName>
    </submittedName>
</protein>
<comment type="cofactor">
    <cofactor evidence="1">
        <name>Zn(2+)</name>
        <dbReference type="ChEBI" id="CHEBI:29105"/>
    </cofactor>
</comment>
<keyword evidence="5" id="KW-0560">Oxidoreductase</keyword>
<keyword evidence="3" id="KW-0479">Metal-binding</keyword>
<dbReference type="CDD" id="cd08255">
    <property type="entry name" value="2-desacetyl-2-hydroxyethyl_bacteriochlorophyllide_like"/>
    <property type="match status" value="1"/>
</dbReference>
<dbReference type="InterPro" id="IPR013149">
    <property type="entry name" value="ADH-like_C"/>
</dbReference>
<evidence type="ECO:0000256" key="2">
    <source>
        <dbReference type="ARBA" id="ARBA00008072"/>
    </source>
</evidence>